<dbReference type="PROSITE" id="PS51257">
    <property type="entry name" value="PROKAR_LIPOPROTEIN"/>
    <property type="match status" value="1"/>
</dbReference>
<gene>
    <name evidence="3" type="ORF">HH304_21025</name>
</gene>
<dbReference type="InterPro" id="IPR050216">
    <property type="entry name" value="LRR_domain-containing"/>
</dbReference>
<dbReference type="Proteomes" id="UP000559010">
    <property type="component" value="Unassembled WGS sequence"/>
</dbReference>
<comment type="caution">
    <text evidence="3">The sequence shown here is derived from an EMBL/GenBank/DDBJ whole genome shotgun (WGS) entry which is preliminary data.</text>
</comment>
<dbReference type="SUPFAM" id="SSF52058">
    <property type="entry name" value="L domain-like"/>
    <property type="match status" value="1"/>
</dbReference>
<feature type="non-terminal residue" evidence="3">
    <location>
        <position position="165"/>
    </location>
</feature>
<dbReference type="PANTHER" id="PTHR48051">
    <property type="match status" value="1"/>
</dbReference>
<protein>
    <submittedName>
        <fullName evidence="3">Leucine-rich repeat domain-containing protein</fullName>
    </submittedName>
</protein>
<organism evidence="3 4">
    <name type="scientific">Marinigracilibium pacificum</name>
    <dbReference type="NCBI Taxonomy" id="2729599"/>
    <lineage>
        <taxon>Bacteria</taxon>
        <taxon>Pseudomonadati</taxon>
        <taxon>Bacteroidota</taxon>
        <taxon>Cytophagia</taxon>
        <taxon>Cytophagales</taxon>
        <taxon>Flammeovirgaceae</taxon>
        <taxon>Marinigracilibium</taxon>
    </lineage>
</organism>
<accession>A0A848J5C4</accession>
<name>A0A848J5C4_9BACT</name>
<dbReference type="RefSeq" id="WP_169685271.1">
    <property type="nucleotide sequence ID" value="NZ_JABBNU010000022.1"/>
</dbReference>
<proteinExistence type="predicted"/>
<dbReference type="InterPro" id="IPR032675">
    <property type="entry name" value="LRR_dom_sf"/>
</dbReference>
<evidence type="ECO:0000313" key="4">
    <source>
        <dbReference type="Proteomes" id="UP000559010"/>
    </source>
</evidence>
<keyword evidence="2" id="KW-0677">Repeat</keyword>
<reference evidence="3 4" key="1">
    <citation type="submission" date="2020-04" db="EMBL/GenBank/DDBJ databases">
        <title>Flammeovirgaceae bacterium KN852 isolated from deep sea.</title>
        <authorList>
            <person name="Zhang D.-C."/>
        </authorList>
    </citation>
    <scope>NUCLEOTIDE SEQUENCE [LARGE SCALE GENOMIC DNA]</scope>
    <source>
        <strain evidence="3 4">KN852</strain>
    </source>
</reference>
<dbReference type="Pfam" id="PF13855">
    <property type="entry name" value="LRR_8"/>
    <property type="match status" value="1"/>
</dbReference>
<dbReference type="PROSITE" id="PS51450">
    <property type="entry name" value="LRR"/>
    <property type="match status" value="1"/>
</dbReference>
<keyword evidence="4" id="KW-1185">Reference proteome</keyword>
<sequence>MKNVLILFVILLTIACGSETKKYKLLSSEELNDAELYFGIEDLKNAKDMDSVYVFLVKEEDLKSDSYLRDEIFKYRNIQDLSFRRLSLKEIKYSDLKKFPNLQNLDYANNNLIEITSEIKSLKNLKELNLEYNDISELPDELHQLTKLEKLYIGYNPISSEELLK</sequence>
<keyword evidence="1" id="KW-0433">Leucine-rich repeat</keyword>
<evidence type="ECO:0000313" key="3">
    <source>
        <dbReference type="EMBL" id="NMM50906.1"/>
    </source>
</evidence>
<dbReference type="Gene3D" id="3.80.10.10">
    <property type="entry name" value="Ribonuclease Inhibitor"/>
    <property type="match status" value="1"/>
</dbReference>
<dbReference type="InterPro" id="IPR001611">
    <property type="entry name" value="Leu-rich_rpt"/>
</dbReference>
<dbReference type="PANTHER" id="PTHR48051:SF1">
    <property type="entry name" value="RAS SUPPRESSOR PROTEIN 1"/>
    <property type="match status" value="1"/>
</dbReference>
<evidence type="ECO:0000256" key="2">
    <source>
        <dbReference type="ARBA" id="ARBA00022737"/>
    </source>
</evidence>
<dbReference type="AlphaFoldDB" id="A0A848J5C4"/>
<dbReference type="GO" id="GO:0005737">
    <property type="term" value="C:cytoplasm"/>
    <property type="evidence" value="ECO:0007669"/>
    <property type="project" value="TreeGrafter"/>
</dbReference>
<evidence type="ECO:0000256" key="1">
    <source>
        <dbReference type="ARBA" id="ARBA00022614"/>
    </source>
</evidence>
<dbReference type="EMBL" id="JABBNU010000022">
    <property type="protein sequence ID" value="NMM50906.1"/>
    <property type="molecule type" value="Genomic_DNA"/>
</dbReference>